<accession>A0ABT1JMB9</accession>
<feature type="chain" id="PRO_5045208525" evidence="1">
    <location>
        <begin position="23"/>
        <end position="362"/>
    </location>
</feature>
<name>A0ABT1JMB9_ACTCY</name>
<proteinExistence type="predicted"/>
<feature type="signal peptide" evidence="1">
    <location>
        <begin position="1"/>
        <end position="22"/>
    </location>
</feature>
<evidence type="ECO:0000256" key="1">
    <source>
        <dbReference type="SAM" id="SignalP"/>
    </source>
</evidence>
<reference evidence="2 3" key="2">
    <citation type="submission" date="2022-06" db="EMBL/GenBank/DDBJ databases">
        <title>Genomic Encyclopedia of Type Strains, Phase I: the one thousand microbial genomes (KMG-I) project.</title>
        <authorList>
            <person name="Kyrpides N."/>
        </authorList>
    </citation>
    <scope>NUCLEOTIDE SEQUENCE [LARGE SCALE GENOMIC DNA]</scope>
    <source>
        <strain evidence="2 3">DSM 43889</strain>
    </source>
</reference>
<reference evidence="2 3" key="1">
    <citation type="submission" date="2013-07" db="EMBL/GenBank/DDBJ databases">
        <authorList>
            <consortium name="DOE Joint Genome Institute"/>
            <person name="Reeve W."/>
            <person name="Huntemann M."/>
            <person name="Han J."/>
            <person name="Chen A."/>
            <person name="Kyrpides N."/>
            <person name="Mavromatis K."/>
            <person name="Markowitz V."/>
            <person name="Palaniappan K."/>
            <person name="Ivanova N."/>
            <person name="Schaumberg A."/>
            <person name="Pati A."/>
            <person name="Liolios K."/>
            <person name="Nordberg H.P."/>
            <person name="Cantor M.N."/>
            <person name="Hua S.X."/>
            <person name="Woyke T."/>
        </authorList>
    </citation>
    <scope>NUCLEOTIDE SEQUENCE [LARGE SCALE GENOMIC DNA]</scope>
    <source>
        <strain evidence="2 3">DSM 43889</strain>
    </source>
</reference>
<evidence type="ECO:0000313" key="3">
    <source>
        <dbReference type="Proteomes" id="UP000791080"/>
    </source>
</evidence>
<sequence length="362" mass="37768">MERTRPLAVVSLGMLLVSALFAVSANASSAPGFGDWVAAEPGVNGPVAFTGVAGIGHGRTVAVGVDDQGPVALHERDGVWTALRLPGLAEPAAVAGPAPDQVWAVGGGLVWRFDGVRWTTEAVPASGDAGRAELVDVAVASSGEVWVVGTTRPPGGGERPLLLHRTATEGRWHVQEPPVAGRARLTAAHARNASDVWVVGERPDLDAPLILRWDGRSWAEHAGPAGEDGSVVLLDVVGVSDREAWAVGRALAHDGDAEPRPFLAEWDGRHWSIPDTPIADADLRAVTVYRSEPVAVGRTAEGGPYLLRRSDRHWQPWRVTGLDGLALVDVDAAHGSVLWTVGTPTGQGLGSGLGGYLGSTSR</sequence>
<dbReference type="EMBL" id="AUBJ02000001">
    <property type="protein sequence ID" value="MCP2332861.1"/>
    <property type="molecule type" value="Genomic_DNA"/>
</dbReference>
<evidence type="ECO:0000313" key="2">
    <source>
        <dbReference type="EMBL" id="MCP2332861.1"/>
    </source>
</evidence>
<gene>
    <name evidence="2" type="ORF">G443_003131</name>
</gene>
<protein>
    <submittedName>
        <fullName evidence="2">Uncharacterized protein</fullName>
    </submittedName>
</protein>
<dbReference type="SUPFAM" id="SSF89372">
    <property type="entry name" value="Fucose-specific lectin"/>
    <property type="match status" value="1"/>
</dbReference>
<dbReference type="RefSeq" id="WP_155886040.1">
    <property type="nucleotide sequence ID" value="NZ_AUBJ02000001.1"/>
</dbReference>
<keyword evidence="3" id="KW-1185">Reference proteome</keyword>
<organism evidence="2 3">
    <name type="scientific">Actinoalloteichus caeruleus DSM 43889</name>
    <dbReference type="NCBI Taxonomy" id="1120930"/>
    <lineage>
        <taxon>Bacteria</taxon>
        <taxon>Bacillati</taxon>
        <taxon>Actinomycetota</taxon>
        <taxon>Actinomycetes</taxon>
        <taxon>Pseudonocardiales</taxon>
        <taxon>Pseudonocardiaceae</taxon>
        <taxon>Actinoalloteichus</taxon>
        <taxon>Actinoalloteichus cyanogriseus</taxon>
    </lineage>
</organism>
<comment type="caution">
    <text evidence="2">The sequence shown here is derived from an EMBL/GenBank/DDBJ whole genome shotgun (WGS) entry which is preliminary data.</text>
</comment>
<dbReference type="Proteomes" id="UP000791080">
    <property type="component" value="Unassembled WGS sequence"/>
</dbReference>
<keyword evidence="1" id="KW-0732">Signal</keyword>